<evidence type="ECO:0000259" key="2">
    <source>
        <dbReference type="PROSITE" id="PS01186"/>
    </source>
</evidence>
<feature type="domain" description="EGF-like" evidence="2">
    <location>
        <begin position="125"/>
        <end position="138"/>
    </location>
</feature>
<dbReference type="PROSITE" id="PS01186">
    <property type="entry name" value="EGF_2"/>
    <property type="match status" value="1"/>
</dbReference>
<evidence type="ECO:0000313" key="4">
    <source>
        <dbReference type="RefSeq" id="XP_011298777.1"/>
    </source>
</evidence>
<dbReference type="InterPro" id="IPR000742">
    <property type="entry name" value="EGF"/>
</dbReference>
<feature type="chain" id="PRO_5040445291" evidence="1">
    <location>
        <begin position="28"/>
        <end position="166"/>
    </location>
</feature>
<proteinExistence type="predicted"/>
<dbReference type="RefSeq" id="XP_011298777.1">
    <property type="nucleotide sequence ID" value="XM_011300475.1"/>
</dbReference>
<evidence type="ECO:0000256" key="1">
    <source>
        <dbReference type="SAM" id="SignalP"/>
    </source>
</evidence>
<dbReference type="Proteomes" id="UP000694866">
    <property type="component" value="Unplaced"/>
</dbReference>
<keyword evidence="1" id="KW-0732">Signal</keyword>
<organism evidence="3 4">
    <name type="scientific">Fopius arisanus</name>
    <dbReference type="NCBI Taxonomy" id="64838"/>
    <lineage>
        <taxon>Eukaryota</taxon>
        <taxon>Metazoa</taxon>
        <taxon>Ecdysozoa</taxon>
        <taxon>Arthropoda</taxon>
        <taxon>Hexapoda</taxon>
        <taxon>Insecta</taxon>
        <taxon>Pterygota</taxon>
        <taxon>Neoptera</taxon>
        <taxon>Endopterygota</taxon>
        <taxon>Hymenoptera</taxon>
        <taxon>Apocrita</taxon>
        <taxon>Ichneumonoidea</taxon>
        <taxon>Braconidae</taxon>
        <taxon>Opiinae</taxon>
        <taxon>Fopius</taxon>
    </lineage>
</organism>
<name>A0A9R1SX69_9HYME</name>
<keyword evidence="3" id="KW-1185">Reference proteome</keyword>
<evidence type="ECO:0000313" key="3">
    <source>
        <dbReference type="Proteomes" id="UP000694866"/>
    </source>
</evidence>
<reference evidence="4" key="1">
    <citation type="submission" date="2025-08" db="UniProtKB">
        <authorList>
            <consortium name="RefSeq"/>
        </authorList>
    </citation>
    <scope>IDENTIFICATION</scope>
    <source>
        <strain evidence="4">USDA-PBARC FA_bdor</strain>
        <tissue evidence="4">Whole organism</tissue>
    </source>
</reference>
<sequence length="166" mass="17639">MNRVIMKNVVVSLGVILMILLPMSTSALTTFGKTNPQNQNPPPPPAPVGVAKTCKSESDCIGIGNTSCVADPKDGKTKCLCSDLTAPYNGACLHKPVHSPCKDNQECGPGAHCTLGNSTTHVKTCQCQYGYYEENMRCNGCLSSLQSSSVLVLLFSLILLRNMSSS</sequence>
<dbReference type="OrthoDB" id="8193455at2759"/>
<accession>A0A9R1SX69</accession>
<feature type="signal peptide" evidence="1">
    <location>
        <begin position="1"/>
        <end position="27"/>
    </location>
</feature>
<dbReference type="AlphaFoldDB" id="A0A9R1SX69"/>
<dbReference type="GeneID" id="105263941"/>
<dbReference type="CTD" id="42961"/>
<gene>
    <name evidence="4" type="primary">sosie</name>
</gene>
<protein>
    <submittedName>
        <fullName evidence="4">Uncharacterized protein sosie isoform X2</fullName>
    </submittedName>
</protein>